<gene>
    <name evidence="1" type="ORF">N7476_003788</name>
</gene>
<dbReference type="AlphaFoldDB" id="A0A9W9U5F2"/>
<protein>
    <submittedName>
        <fullName evidence="1">Uncharacterized protein</fullName>
    </submittedName>
</protein>
<accession>A0A9W9U5F2</accession>
<evidence type="ECO:0000313" key="1">
    <source>
        <dbReference type="EMBL" id="KAJ5320786.1"/>
    </source>
</evidence>
<sequence length="73" mass="7720">MPNCTALVVLQVAPNLARFWEDSSTVVPATTVIPTTVVSVSRSATADGEVHGGFITRVRSETDGGSTTRIPKY</sequence>
<proteinExistence type="predicted"/>
<dbReference type="EMBL" id="JAPZBO010000003">
    <property type="protein sequence ID" value="KAJ5320786.1"/>
    <property type="molecule type" value="Genomic_DNA"/>
</dbReference>
<reference evidence="1" key="1">
    <citation type="submission" date="2022-12" db="EMBL/GenBank/DDBJ databases">
        <authorList>
            <person name="Petersen C."/>
        </authorList>
    </citation>
    <scope>NUCLEOTIDE SEQUENCE</scope>
    <source>
        <strain evidence="1">IBT 21472</strain>
    </source>
</reference>
<name>A0A9W9U5F2_9EURO</name>
<reference evidence="1" key="2">
    <citation type="journal article" date="2023" name="IMA Fungus">
        <title>Comparative genomic study of the Penicillium genus elucidates a diverse pangenome and 15 lateral gene transfer events.</title>
        <authorList>
            <person name="Petersen C."/>
            <person name="Sorensen T."/>
            <person name="Nielsen M.R."/>
            <person name="Sondergaard T.E."/>
            <person name="Sorensen J.L."/>
            <person name="Fitzpatrick D.A."/>
            <person name="Frisvad J.C."/>
            <person name="Nielsen K.L."/>
        </authorList>
    </citation>
    <scope>NUCLEOTIDE SEQUENCE</scope>
    <source>
        <strain evidence="1">IBT 21472</strain>
    </source>
</reference>
<organism evidence="1 2">
    <name type="scientific">Penicillium atrosanguineum</name>
    <dbReference type="NCBI Taxonomy" id="1132637"/>
    <lineage>
        <taxon>Eukaryota</taxon>
        <taxon>Fungi</taxon>
        <taxon>Dikarya</taxon>
        <taxon>Ascomycota</taxon>
        <taxon>Pezizomycotina</taxon>
        <taxon>Eurotiomycetes</taxon>
        <taxon>Eurotiomycetidae</taxon>
        <taxon>Eurotiales</taxon>
        <taxon>Aspergillaceae</taxon>
        <taxon>Penicillium</taxon>
    </lineage>
</organism>
<comment type="caution">
    <text evidence="1">The sequence shown here is derived from an EMBL/GenBank/DDBJ whole genome shotgun (WGS) entry which is preliminary data.</text>
</comment>
<keyword evidence="2" id="KW-1185">Reference proteome</keyword>
<evidence type="ECO:0000313" key="2">
    <source>
        <dbReference type="Proteomes" id="UP001147746"/>
    </source>
</evidence>
<dbReference type="Proteomes" id="UP001147746">
    <property type="component" value="Unassembled WGS sequence"/>
</dbReference>